<evidence type="ECO:0000256" key="3">
    <source>
        <dbReference type="ARBA" id="ARBA00022559"/>
    </source>
</evidence>
<dbReference type="GO" id="GO:0033554">
    <property type="term" value="P:cellular response to stress"/>
    <property type="evidence" value="ECO:0007669"/>
    <property type="project" value="TreeGrafter"/>
</dbReference>
<dbReference type="InterPro" id="IPR000866">
    <property type="entry name" value="AhpC/TSA"/>
</dbReference>
<evidence type="ECO:0000313" key="11">
    <source>
        <dbReference type="Proteomes" id="UP000007799"/>
    </source>
</evidence>
<dbReference type="PANTHER" id="PTHR10681:SF128">
    <property type="entry name" value="THIOREDOXIN-DEPENDENT PEROXIDE REDUCTASE, MITOCHONDRIAL"/>
    <property type="match status" value="1"/>
</dbReference>
<evidence type="ECO:0000259" key="9">
    <source>
        <dbReference type="PROSITE" id="PS51352"/>
    </source>
</evidence>
<dbReference type="SUPFAM" id="SSF52833">
    <property type="entry name" value="Thioredoxin-like"/>
    <property type="match status" value="1"/>
</dbReference>
<dbReference type="eggNOG" id="KOG0852">
    <property type="taxonomic scope" value="Eukaryota"/>
</dbReference>
<dbReference type="EMBL" id="GL832962">
    <property type="protein sequence ID" value="EGD82918.1"/>
    <property type="molecule type" value="Genomic_DNA"/>
</dbReference>
<evidence type="ECO:0000256" key="1">
    <source>
        <dbReference type="ARBA" id="ARBA00009796"/>
    </source>
</evidence>
<dbReference type="Proteomes" id="UP000007799">
    <property type="component" value="Unassembled WGS sequence"/>
</dbReference>
<organism evidence="11">
    <name type="scientific">Salpingoeca rosetta (strain ATCC 50818 / BSB-021)</name>
    <dbReference type="NCBI Taxonomy" id="946362"/>
    <lineage>
        <taxon>Eukaryota</taxon>
        <taxon>Choanoflagellata</taxon>
        <taxon>Craspedida</taxon>
        <taxon>Salpingoecidae</taxon>
        <taxon>Salpingoeca</taxon>
    </lineage>
</organism>
<evidence type="ECO:0000256" key="8">
    <source>
        <dbReference type="ARBA" id="ARBA00049091"/>
    </source>
</evidence>
<comment type="similarity">
    <text evidence="1">Belongs to the peroxiredoxin family. AhpC/Prx1 subfamily.</text>
</comment>
<dbReference type="Gene3D" id="3.40.30.10">
    <property type="entry name" value="Glutaredoxin"/>
    <property type="match status" value="1"/>
</dbReference>
<sequence>MALRMALRAAQRGVRGVARPMAATTLKQQAAAPLAVQAAKLHAASAVHTPMVTKPAPVFTGPALVNGTEFKDISLTDYKGKYVVLVFYPLDWTFVCPTEILAFNDRAEEFQKLGCEVIVASTDSHFSHHAWANTPRSEGGLAPMKIPMLADLTHQISKDYGVYVDSDGFDLRGLFIIDGNGILRHITVNDRPVGRSVDETLRLVEAFQFTDKHGEVCPAGWTPGGDTIKPDVEEKKEYFSKHSN</sequence>
<dbReference type="OrthoDB" id="185659at2759"/>
<dbReference type="InterPro" id="IPR050217">
    <property type="entry name" value="Peroxiredoxin"/>
</dbReference>
<proteinExistence type="inferred from homology"/>
<reference evidence="10" key="1">
    <citation type="submission" date="2009-08" db="EMBL/GenBank/DDBJ databases">
        <title>Annotation of Salpingoeca rosetta.</title>
        <authorList>
            <consortium name="The Broad Institute Genome Sequencing Platform"/>
            <person name="Russ C."/>
            <person name="Cuomo C."/>
            <person name="Burger G."/>
            <person name="Gray M.W."/>
            <person name="Holland P.W.H."/>
            <person name="King N."/>
            <person name="Lang F.B.F."/>
            <person name="Roger A.J."/>
            <person name="Ruiz-Trillo I."/>
            <person name="Young S.K."/>
            <person name="Zeng Q."/>
            <person name="Gargeya S."/>
            <person name="Alvarado L."/>
            <person name="Berlin A."/>
            <person name="Chapman S.B."/>
            <person name="Chen Z."/>
            <person name="Freedman E."/>
            <person name="Gellesch M."/>
            <person name="Goldberg J."/>
            <person name="Griggs A."/>
            <person name="Gujja S."/>
            <person name="Heilman E."/>
            <person name="Heiman D."/>
            <person name="Howarth C."/>
            <person name="Mehta T."/>
            <person name="Neiman D."/>
            <person name="Pearson M."/>
            <person name="Roberts A."/>
            <person name="Saif S."/>
            <person name="Shea T."/>
            <person name="Shenoy N."/>
            <person name="Sisk P."/>
            <person name="Stolte C."/>
            <person name="Sykes S."/>
            <person name="White J."/>
            <person name="Yandava C."/>
            <person name="Haas B."/>
            <person name="Nusbaum C."/>
            <person name="Birren B."/>
        </authorList>
    </citation>
    <scope>NUCLEOTIDE SEQUENCE [LARGE SCALE GENOMIC DNA]</scope>
    <source>
        <strain evidence="10">ATCC 50818</strain>
    </source>
</reference>
<dbReference type="EC" id="1.11.1.24" evidence="2"/>
<keyword evidence="7" id="KW-0676">Redox-active center</keyword>
<dbReference type="RefSeq" id="XP_004995282.1">
    <property type="nucleotide sequence ID" value="XM_004995225.1"/>
</dbReference>
<dbReference type="CDD" id="cd03015">
    <property type="entry name" value="PRX_Typ2cys"/>
    <property type="match status" value="1"/>
</dbReference>
<gene>
    <name evidence="10" type="ORF">PTSG_03550</name>
</gene>
<evidence type="ECO:0000256" key="2">
    <source>
        <dbReference type="ARBA" id="ARBA00013017"/>
    </source>
</evidence>
<dbReference type="KEGG" id="sre:PTSG_03550"/>
<keyword evidence="3" id="KW-0575">Peroxidase</keyword>
<evidence type="ECO:0000256" key="5">
    <source>
        <dbReference type="ARBA" id="ARBA00023002"/>
    </source>
</evidence>
<dbReference type="GO" id="GO:0005829">
    <property type="term" value="C:cytosol"/>
    <property type="evidence" value="ECO:0007669"/>
    <property type="project" value="TreeGrafter"/>
</dbReference>
<dbReference type="GO" id="GO:0008379">
    <property type="term" value="F:thioredoxin peroxidase activity"/>
    <property type="evidence" value="ECO:0007669"/>
    <property type="project" value="TreeGrafter"/>
</dbReference>
<dbReference type="GO" id="GO:0005739">
    <property type="term" value="C:mitochondrion"/>
    <property type="evidence" value="ECO:0007669"/>
    <property type="project" value="TreeGrafter"/>
</dbReference>
<evidence type="ECO:0000313" key="10">
    <source>
        <dbReference type="EMBL" id="EGD82918.1"/>
    </source>
</evidence>
<dbReference type="GO" id="GO:0042744">
    <property type="term" value="P:hydrogen peroxide catabolic process"/>
    <property type="evidence" value="ECO:0007669"/>
    <property type="project" value="TreeGrafter"/>
</dbReference>
<dbReference type="GeneID" id="16075863"/>
<dbReference type="InterPro" id="IPR036249">
    <property type="entry name" value="Thioredoxin-like_sf"/>
</dbReference>
<dbReference type="InterPro" id="IPR013766">
    <property type="entry name" value="Thioredoxin_domain"/>
</dbReference>
<feature type="domain" description="Thioredoxin" evidence="9">
    <location>
        <begin position="50"/>
        <end position="209"/>
    </location>
</feature>
<name>F2U5X7_SALR5</name>
<accession>F2U5X7</accession>
<keyword evidence="5" id="KW-0560">Oxidoreductase</keyword>
<evidence type="ECO:0000256" key="4">
    <source>
        <dbReference type="ARBA" id="ARBA00022862"/>
    </source>
</evidence>
<dbReference type="FunFam" id="3.40.30.10:FF:000003">
    <property type="entry name" value="Peroxiredoxin 1"/>
    <property type="match status" value="1"/>
</dbReference>
<keyword evidence="6" id="KW-1015">Disulfide bond</keyword>
<dbReference type="InterPro" id="IPR019479">
    <property type="entry name" value="Peroxiredoxin_C"/>
</dbReference>
<protein>
    <recommendedName>
        <fullName evidence="2">thioredoxin-dependent peroxiredoxin</fullName>
        <ecNumber evidence="2">1.11.1.24</ecNumber>
    </recommendedName>
</protein>
<keyword evidence="11" id="KW-1185">Reference proteome</keyword>
<dbReference type="Pfam" id="PF10417">
    <property type="entry name" value="1-cysPrx_C"/>
    <property type="match status" value="1"/>
</dbReference>
<keyword evidence="4" id="KW-0049">Antioxidant</keyword>
<comment type="catalytic activity">
    <reaction evidence="8">
        <text>a hydroperoxide + [thioredoxin]-dithiol = an alcohol + [thioredoxin]-disulfide + H2O</text>
        <dbReference type="Rhea" id="RHEA:62620"/>
        <dbReference type="Rhea" id="RHEA-COMP:10698"/>
        <dbReference type="Rhea" id="RHEA-COMP:10700"/>
        <dbReference type="ChEBI" id="CHEBI:15377"/>
        <dbReference type="ChEBI" id="CHEBI:29950"/>
        <dbReference type="ChEBI" id="CHEBI:30879"/>
        <dbReference type="ChEBI" id="CHEBI:35924"/>
        <dbReference type="ChEBI" id="CHEBI:50058"/>
        <dbReference type="EC" id="1.11.1.24"/>
    </reaction>
</comment>
<dbReference type="Pfam" id="PF00578">
    <property type="entry name" value="AhpC-TSA"/>
    <property type="match status" value="1"/>
</dbReference>
<dbReference type="PROSITE" id="PS51352">
    <property type="entry name" value="THIOREDOXIN_2"/>
    <property type="match status" value="1"/>
</dbReference>
<dbReference type="OMA" id="NNFGVMR"/>
<dbReference type="STRING" id="946362.F2U5X7"/>
<dbReference type="GO" id="GO:0045454">
    <property type="term" value="P:cell redox homeostasis"/>
    <property type="evidence" value="ECO:0007669"/>
    <property type="project" value="TreeGrafter"/>
</dbReference>
<evidence type="ECO:0000256" key="7">
    <source>
        <dbReference type="ARBA" id="ARBA00023284"/>
    </source>
</evidence>
<evidence type="ECO:0000256" key="6">
    <source>
        <dbReference type="ARBA" id="ARBA00023157"/>
    </source>
</evidence>
<dbReference type="AlphaFoldDB" id="F2U5X7"/>
<dbReference type="GO" id="GO:0006979">
    <property type="term" value="P:response to oxidative stress"/>
    <property type="evidence" value="ECO:0007669"/>
    <property type="project" value="TreeGrafter"/>
</dbReference>
<dbReference type="InParanoid" id="F2U5X7"/>
<dbReference type="FunCoup" id="F2U5X7">
    <property type="interactions" value="1281"/>
</dbReference>
<dbReference type="PANTHER" id="PTHR10681">
    <property type="entry name" value="THIOREDOXIN PEROXIDASE"/>
    <property type="match status" value="1"/>
</dbReference>